<sequence length="341" mass="36448">MIAPSRRGFLSALAGGGALLALAACGASGSADPGGEARASGSAQGGGAFEFTDDRGKKVSLPAKPTRIVAQSAAAAALWDFGVRPIAVFGPHKLKDGGPDPEVGNVDISTVESLGNVWGEFNVEKYASLRPELLVSGMYLDDQLWYVPEKSKDKIEALAPTIGIRLTGKPLEQIIGKYEELARALGADTDAPEVAQAKERFEAAAAKLPELAEKGLRIMAMSGLPENMYVVAPKDHAAMDFVRGKGLDVVVPEKPDEGGFYETLSWENADKYPADVILYDARAQSMKLEEMMKKPTFADLPAVKAGQVYPWRAKERFSYLGHANMLEELIANLEKAKPGIA</sequence>
<keyword evidence="3" id="KW-0813">Transport</keyword>
<comment type="subcellular location">
    <subcellularLocation>
        <location evidence="1">Cell envelope</location>
    </subcellularLocation>
</comment>
<dbReference type="PROSITE" id="PS51257">
    <property type="entry name" value="PROKAR_LIPOPROTEIN"/>
    <property type="match status" value="1"/>
</dbReference>
<evidence type="ECO:0000256" key="2">
    <source>
        <dbReference type="ARBA" id="ARBA00008814"/>
    </source>
</evidence>
<evidence type="ECO:0000256" key="3">
    <source>
        <dbReference type="ARBA" id="ARBA00022448"/>
    </source>
</evidence>
<evidence type="ECO:0000313" key="7">
    <source>
        <dbReference type="EMBL" id="SDR06320.1"/>
    </source>
</evidence>
<dbReference type="GO" id="GO:1901678">
    <property type="term" value="P:iron coordination entity transport"/>
    <property type="evidence" value="ECO:0007669"/>
    <property type="project" value="UniProtKB-ARBA"/>
</dbReference>
<dbReference type="PROSITE" id="PS51318">
    <property type="entry name" value="TAT"/>
    <property type="match status" value="1"/>
</dbReference>
<keyword evidence="8" id="KW-1185">Reference proteome</keyword>
<evidence type="ECO:0000256" key="5">
    <source>
        <dbReference type="SAM" id="SignalP"/>
    </source>
</evidence>
<name>A0A1H1FZH9_9ACTN</name>
<dbReference type="InterPro" id="IPR051313">
    <property type="entry name" value="Bact_iron-sidero_bind"/>
</dbReference>
<dbReference type="Proteomes" id="UP000217103">
    <property type="component" value="Unassembled WGS sequence"/>
</dbReference>
<evidence type="ECO:0000256" key="1">
    <source>
        <dbReference type="ARBA" id="ARBA00004196"/>
    </source>
</evidence>
<accession>A0A1H1FZH9</accession>
<dbReference type="PANTHER" id="PTHR30532:SF24">
    <property type="entry name" value="FERRIC ENTEROBACTIN-BINDING PERIPLASMIC PROTEIN FEPB"/>
    <property type="match status" value="1"/>
</dbReference>
<dbReference type="GO" id="GO:0030288">
    <property type="term" value="C:outer membrane-bounded periplasmic space"/>
    <property type="evidence" value="ECO:0007669"/>
    <property type="project" value="TreeGrafter"/>
</dbReference>
<reference evidence="7 8" key="1">
    <citation type="submission" date="2016-10" db="EMBL/GenBank/DDBJ databases">
        <authorList>
            <person name="de Groot N.N."/>
        </authorList>
    </citation>
    <scope>NUCLEOTIDE SEQUENCE [LARGE SCALE GENOMIC DNA]</scope>
    <source>
        <strain evidence="7 8">DSM 43794</strain>
    </source>
</reference>
<dbReference type="Pfam" id="PF01497">
    <property type="entry name" value="Peripla_BP_2"/>
    <property type="match status" value="1"/>
</dbReference>
<dbReference type="STRING" id="35622.SAMN04489764_3276"/>
<evidence type="ECO:0000256" key="4">
    <source>
        <dbReference type="ARBA" id="ARBA00022729"/>
    </source>
</evidence>
<comment type="similarity">
    <text evidence="2">Belongs to the bacterial solute-binding protein 8 family.</text>
</comment>
<dbReference type="InterPro" id="IPR002491">
    <property type="entry name" value="ABC_transptr_periplasmic_BD"/>
</dbReference>
<dbReference type="InterPro" id="IPR006311">
    <property type="entry name" value="TAT_signal"/>
</dbReference>
<feature type="domain" description="Fe/B12 periplasmic-binding" evidence="6">
    <location>
        <begin position="66"/>
        <end position="341"/>
    </location>
</feature>
<dbReference type="AlphaFoldDB" id="A0A1H1FZH9"/>
<dbReference type="RefSeq" id="WP_242659331.1">
    <property type="nucleotide sequence ID" value="NZ_FNKK01000002.1"/>
</dbReference>
<protein>
    <submittedName>
        <fullName evidence="7">Iron complex transport system substrate-binding protein</fullName>
    </submittedName>
</protein>
<dbReference type="PROSITE" id="PS50983">
    <property type="entry name" value="FE_B12_PBP"/>
    <property type="match status" value="1"/>
</dbReference>
<evidence type="ECO:0000313" key="8">
    <source>
        <dbReference type="Proteomes" id="UP000217103"/>
    </source>
</evidence>
<gene>
    <name evidence="7" type="ORF">SAMN04489764_3276</name>
</gene>
<feature type="signal peptide" evidence="5">
    <location>
        <begin position="1"/>
        <end position="23"/>
    </location>
</feature>
<dbReference type="EMBL" id="FNKK01000002">
    <property type="protein sequence ID" value="SDR06320.1"/>
    <property type="molecule type" value="Genomic_DNA"/>
</dbReference>
<dbReference type="Gene3D" id="3.40.50.1980">
    <property type="entry name" value="Nitrogenase molybdenum iron protein domain"/>
    <property type="match status" value="2"/>
</dbReference>
<keyword evidence="4 5" id="KW-0732">Signal</keyword>
<dbReference type="PANTHER" id="PTHR30532">
    <property type="entry name" value="IRON III DICITRATE-BINDING PERIPLASMIC PROTEIN"/>
    <property type="match status" value="1"/>
</dbReference>
<feature type="chain" id="PRO_5011707777" evidence="5">
    <location>
        <begin position="24"/>
        <end position="341"/>
    </location>
</feature>
<organism evidence="7 8">
    <name type="scientific">Thermostaphylospora chromogena</name>
    <dbReference type="NCBI Taxonomy" id="35622"/>
    <lineage>
        <taxon>Bacteria</taxon>
        <taxon>Bacillati</taxon>
        <taxon>Actinomycetota</taxon>
        <taxon>Actinomycetes</taxon>
        <taxon>Streptosporangiales</taxon>
        <taxon>Thermomonosporaceae</taxon>
        <taxon>Thermostaphylospora</taxon>
    </lineage>
</organism>
<dbReference type="SUPFAM" id="SSF53807">
    <property type="entry name" value="Helical backbone' metal receptor"/>
    <property type="match status" value="1"/>
</dbReference>
<evidence type="ECO:0000259" key="6">
    <source>
        <dbReference type="PROSITE" id="PS50983"/>
    </source>
</evidence>
<proteinExistence type="inferred from homology"/>